<comment type="caution">
    <text evidence="1">The sequence shown here is derived from an EMBL/GenBank/DDBJ whole genome shotgun (WGS) entry which is preliminary data.</text>
</comment>
<protein>
    <recommendedName>
        <fullName evidence="3">Kelch motif family protein</fullName>
    </recommendedName>
</protein>
<evidence type="ECO:0000313" key="1">
    <source>
        <dbReference type="EMBL" id="ETO11856.1"/>
    </source>
</evidence>
<reference evidence="1 2" key="1">
    <citation type="journal article" date="2013" name="Curr. Biol.">
        <title>The Genome of the Foraminiferan Reticulomyxa filosa.</title>
        <authorList>
            <person name="Glockner G."/>
            <person name="Hulsmann N."/>
            <person name="Schleicher M."/>
            <person name="Noegel A.A."/>
            <person name="Eichinger L."/>
            <person name="Gallinger C."/>
            <person name="Pawlowski J."/>
            <person name="Sierra R."/>
            <person name="Euteneuer U."/>
            <person name="Pillet L."/>
            <person name="Moustafa A."/>
            <person name="Platzer M."/>
            <person name="Groth M."/>
            <person name="Szafranski K."/>
            <person name="Schliwa M."/>
        </authorList>
    </citation>
    <scope>NUCLEOTIDE SEQUENCE [LARGE SCALE GENOMIC DNA]</scope>
</reference>
<proteinExistence type="predicted"/>
<organism evidence="1 2">
    <name type="scientific">Reticulomyxa filosa</name>
    <dbReference type="NCBI Taxonomy" id="46433"/>
    <lineage>
        <taxon>Eukaryota</taxon>
        <taxon>Sar</taxon>
        <taxon>Rhizaria</taxon>
        <taxon>Retaria</taxon>
        <taxon>Foraminifera</taxon>
        <taxon>Monothalamids</taxon>
        <taxon>Reticulomyxidae</taxon>
        <taxon>Reticulomyxa</taxon>
    </lineage>
</organism>
<dbReference type="Proteomes" id="UP000023152">
    <property type="component" value="Unassembled WGS sequence"/>
</dbReference>
<dbReference type="Gene3D" id="2.120.10.80">
    <property type="entry name" value="Kelch-type beta propeller"/>
    <property type="match status" value="1"/>
</dbReference>
<dbReference type="SUPFAM" id="SSF50965">
    <property type="entry name" value="Galactose oxidase, central domain"/>
    <property type="match status" value="1"/>
</dbReference>
<dbReference type="InterPro" id="IPR015915">
    <property type="entry name" value="Kelch-typ_b-propeller"/>
</dbReference>
<evidence type="ECO:0008006" key="3">
    <source>
        <dbReference type="Google" id="ProtNLM"/>
    </source>
</evidence>
<dbReference type="EMBL" id="ASPP01021952">
    <property type="protein sequence ID" value="ETO11856.1"/>
    <property type="molecule type" value="Genomic_DNA"/>
</dbReference>
<dbReference type="InterPro" id="IPR011043">
    <property type="entry name" value="Gal_Oxase/kelch_b-propeller"/>
</dbReference>
<dbReference type="AlphaFoldDB" id="X6MDY2"/>
<sequence>MNEGGTQQKLFIRLKKITNVIFLMIFIFKKLGTGRGKKNSIFFLLFLKQMNKSNSFETFFSFWIELFYLLVSKYLEYPNESIPLPQVLKKKKKFILLAKKTSPTTWLTLALLCGKIQSLFLNPIAMNENDMKVEEVTNAPMDIVFETLTSWSIPSEKTQCILFKDEIIICGGHKTSGCYSYHILKNKYKFICRYPSDVVLEGHCVVRLEHTKDDINEMTLLSFGGSHKHALIMKYVSVWNNDKTNSKAKHWNKWVPLADNNNNNAVSIGTDEDDYLGARALIGGSNNNLLFITYYPKNIAVFNLNTFQLIKYETLPVRNCVFFHCFVKAFESNTNANNKNTNMLLFCFGAGLSIEYNEDYNLFHFHKIQVWKPIRAYYSYACVRIQDSILFFGGKNFLREIVHEIYVYSISGNKWMKHRPTLPIPLRYPVTVLSEDKKWVYIFGVFKDMSAAIRTEARKWKDYEKDQQWMIEDKQLTDIGDIAEQLADMKSLSISNLK</sequence>
<name>X6MDY2_RETFI</name>
<accession>X6MDY2</accession>
<feature type="non-terminal residue" evidence="1">
    <location>
        <position position="498"/>
    </location>
</feature>
<gene>
    <name evidence="1" type="ORF">RFI_25518</name>
</gene>
<evidence type="ECO:0000313" key="2">
    <source>
        <dbReference type="Proteomes" id="UP000023152"/>
    </source>
</evidence>
<keyword evidence="2" id="KW-1185">Reference proteome</keyword>